<comment type="caution">
    <text evidence="3">The sequence shown here is derived from an EMBL/GenBank/DDBJ whole genome shotgun (WGS) entry which is preliminary data.</text>
</comment>
<accession>A0AAN9JAF6</accession>
<dbReference type="EMBL" id="JAYKXN010000004">
    <property type="protein sequence ID" value="KAK7294193.1"/>
    <property type="molecule type" value="Genomic_DNA"/>
</dbReference>
<dbReference type="FunFam" id="1.20.1280.50:FF:000021">
    <property type="entry name" value="Adagio protein 1"/>
    <property type="match status" value="1"/>
</dbReference>
<dbReference type="SUPFAM" id="SSF81383">
    <property type="entry name" value="F-box domain"/>
    <property type="match status" value="1"/>
</dbReference>
<dbReference type="InterPro" id="IPR035965">
    <property type="entry name" value="PAS-like_dom_sf"/>
</dbReference>
<keyword evidence="1" id="KW-0880">Kelch repeat</keyword>
<evidence type="ECO:0000256" key="1">
    <source>
        <dbReference type="ARBA" id="ARBA00022441"/>
    </source>
</evidence>
<dbReference type="GO" id="GO:0019005">
    <property type="term" value="C:SCF ubiquitin ligase complex"/>
    <property type="evidence" value="ECO:0007669"/>
    <property type="project" value="TreeGrafter"/>
</dbReference>
<dbReference type="InterPro" id="IPR036047">
    <property type="entry name" value="F-box-like_dom_sf"/>
</dbReference>
<dbReference type="GO" id="GO:0007623">
    <property type="term" value="P:circadian rhythm"/>
    <property type="evidence" value="ECO:0007669"/>
    <property type="project" value="TreeGrafter"/>
</dbReference>
<dbReference type="GO" id="GO:0005634">
    <property type="term" value="C:nucleus"/>
    <property type="evidence" value="ECO:0007669"/>
    <property type="project" value="TreeGrafter"/>
</dbReference>
<dbReference type="GO" id="GO:0009637">
    <property type="term" value="P:response to blue light"/>
    <property type="evidence" value="ECO:0007669"/>
    <property type="project" value="TreeGrafter"/>
</dbReference>
<feature type="domain" description="F-box" evidence="2">
    <location>
        <begin position="155"/>
        <end position="192"/>
    </location>
</feature>
<proteinExistence type="predicted"/>
<dbReference type="Gene3D" id="1.20.1280.50">
    <property type="match status" value="1"/>
</dbReference>
<dbReference type="GO" id="GO:0005829">
    <property type="term" value="C:cytosol"/>
    <property type="evidence" value="ECO:0007669"/>
    <property type="project" value="TreeGrafter"/>
</dbReference>
<name>A0AAN9JAF6_CLITE</name>
<dbReference type="Proteomes" id="UP001359559">
    <property type="component" value="Unassembled WGS sequence"/>
</dbReference>
<dbReference type="CDD" id="cd22154">
    <property type="entry name" value="F-box_AtADO-like"/>
    <property type="match status" value="1"/>
</dbReference>
<sequence>MIGLLCVDFVKRPRDYSEIMGLLIFCRFLQCRGPFAKRRHPLVDSTVVSEIRCLEEGIEFQGVLLSFTKDGSPLMNRLRLTPIYGDNEITHVIGIQFFNEANIDLGPLQGSTTKESTKSSDRCHSVLSSLHPLPVGDLNVTRGVCGILQLSDEVLSLKILARLTPRDITSVGSVCRQLYQLTQNEDLWRMVCHMGKRDYACARDCAWCKGTRVGSVGKGIDHS</sequence>
<keyword evidence="4" id="KW-1185">Reference proteome</keyword>
<organism evidence="3 4">
    <name type="scientific">Clitoria ternatea</name>
    <name type="common">Butterfly pea</name>
    <dbReference type="NCBI Taxonomy" id="43366"/>
    <lineage>
        <taxon>Eukaryota</taxon>
        <taxon>Viridiplantae</taxon>
        <taxon>Streptophyta</taxon>
        <taxon>Embryophyta</taxon>
        <taxon>Tracheophyta</taxon>
        <taxon>Spermatophyta</taxon>
        <taxon>Magnoliopsida</taxon>
        <taxon>eudicotyledons</taxon>
        <taxon>Gunneridae</taxon>
        <taxon>Pentapetalae</taxon>
        <taxon>rosids</taxon>
        <taxon>fabids</taxon>
        <taxon>Fabales</taxon>
        <taxon>Fabaceae</taxon>
        <taxon>Papilionoideae</taxon>
        <taxon>50 kb inversion clade</taxon>
        <taxon>NPAAA clade</taxon>
        <taxon>indigoferoid/millettioid clade</taxon>
        <taxon>Phaseoleae</taxon>
        <taxon>Clitoria</taxon>
    </lineage>
</organism>
<dbReference type="PANTHER" id="PTHR46175">
    <property type="entry name" value="BACTERIOOPSIN TRANSCRIPTIONAL ACTIVATOR"/>
    <property type="match status" value="1"/>
</dbReference>
<dbReference type="AlphaFoldDB" id="A0AAN9JAF6"/>
<dbReference type="Gene3D" id="3.30.450.20">
    <property type="entry name" value="PAS domain"/>
    <property type="match status" value="1"/>
</dbReference>
<evidence type="ECO:0000259" key="2">
    <source>
        <dbReference type="Pfam" id="PF12937"/>
    </source>
</evidence>
<dbReference type="InterPro" id="IPR001810">
    <property type="entry name" value="F-box_dom"/>
</dbReference>
<dbReference type="SUPFAM" id="SSF55785">
    <property type="entry name" value="PYP-like sensor domain (PAS domain)"/>
    <property type="match status" value="1"/>
</dbReference>
<protein>
    <recommendedName>
        <fullName evidence="2">F-box domain-containing protein</fullName>
    </recommendedName>
</protein>
<reference evidence="3 4" key="1">
    <citation type="submission" date="2024-01" db="EMBL/GenBank/DDBJ databases">
        <title>The genomes of 5 underutilized Papilionoideae crops provide insights into root nodulation and disease resistance.</title>
        <authorList>
            <person name="Yuan L."/>
        </authorList>
    </citation>
    <scope>NUCLEOTIDE SEQUENCE [LARGE SCALE GENOMIC DNA]</scope>
    <source>
        <strain evidence="3">LY-2023</strain>
        <tissue evidence="3">Leaf</tissue>
    </source>
</reference>
<dbReference type="PANTHER" id="PTHR46175:SF5">
    <property type="entry name" value="ADAGIO PROTEIN 1"/>
    <property type="match status" value="1"/>
</dbReference>
<evidence type="ECO:0000313" key="4">
    <source>
        <dbReference type="Proteomes" id="UP001359559"/>
    </source>
</evidence>
<dbReference type="Pfam" id="PF12937">
    <property type="entry name" value="F-box-like"/>
    <property type="match status" value="1"/>
</dbReference>
<gene>
    <name evidence="3" type="ORF">RJT34_17079</name>
</gene>
<evidence type="ECO:0000313" key="3">
    <source>
        <dbReference type="EMBL" id="KAK7294193.1"/>
    </source>
</evidence>